<feature type="domain" description="HAMP" evidence="14">
    <location>
        <begin position="324"/>
        <end position="376"/>
    </location>
</feature>
<evidence type="ECO:0000256" key="3">
    <source>
        <dbReference type="ARBA" id="ARBA00012438"/>
    </source>
</evidence>
<dbReference type="EC" id="2.7.13.3" evidence="3"/>
<keyword evidence="10" id="KW-0902">Two-component regulatory system</keyword>
<evidence type="ECO:0000259" key="13">
    <source>
        <dbReference type="PROSITE" id="PS50109"/>
    </source>
</evidence>
<keyword evidence="8 15" id="KW-0418">Kinase</keyword>
<evidence type="ECO:0000256" key="1">
    <source>
        <dbReference type="ARBA" id="ARBA00000085"/>
    </source>
</evidence>
<evidence type="ECO:0000256" key="11">
    <source>
        <dbReference type="ARBA" id="ARBA00023136"/>
    </source>
</evidence>
<dbReference type="InterPro" id="IPR050640">
    <property type="entry name" value="Bact_2-comp_sensor_kinase"/>
</dbReference>
<keyword evidence="7" id="KW-0547">Nucleotide-binding</keyword>
<comment type="subcellular location">
    <subcellularLocation>
        <location evidence="2">Cell membrane</location>
        <topology evidence="2">Multi-pass membrane protein</topology>
    </subcellularLocation>
</comment>
<evidence type="ECO:0000256" key="7">
    <source>
        <dbReference type="ARBA" id="ARBA00022741"/>
    </source>
</evidence>
<dbReference type="Proteomes" id="UP001597493">
    <property type="component" value="Unassembled WGS sequence"/>
</dbReference>
<dbReference type="InterPro" id="IPR003594">
    <property type="entry name" value="HATPase_dom"/>
</dbReference>
<dbReference type="PROSITE" id="PS50885">
    <property type="entry name" value="HAMP"/>
    <property type="match status" value="1"/>
</dbReference>
<comment type="caution">
    <text evidence="15">The sequence shown here is derived from an EMBL/GenBank/DDBJ whole genome shotgun (WGS) entry which is preliminary data.</text>
</comment>
<reference evidence="16" key="1">
    <citation type="journal article" date="2019" name="Int. J. Syst. Evol. Microbiol.">
        <title>The Global Catalogue of Microorganisms (GCM) 10K type strain sequencing project: providing services to taxonomists for standard genome sequencing and annotation.</title>
        <authorList>
            <consortium name="The Broad Institute Genomics Platform"/>
            <consortium name="The Broad Institute Genome Sequencing Center for Infectious Disease"/>
            <person name="Wu L."/>
            <person name="Ma J."/>
        </authorList>
    </citation>
    <scope>NUCLEOTIDE SEQUENCE [LARGE SCALE GENOMIC DNA]</scope>
    <source>
        <strain evidence="16">TISTR 1827</strain>
    </source>
</reference>
<evidence type="ECO:0000256" key="2">
    <source>
        <dbReference type="ARBA" id="ARBA00004651"/>
    </source>
</evidence>
<sequence length="590" mass="68036">MPKRSRAGTEYDRTFLPLGVKLMVSYLLVTLVPISLFGYLANRIMIDSIRSQATSSIQGTLQQIKDNIVYKLEDTIRLSDSLYYDETIAKHLMHYEEGWVSYEATTKYLIPAFRKTIESTNRKVWLSVYLKNETLPEIYYDMSGDRLRTNGSFFDMLHLKRIVREPWYEEFPEESYGNTIVWRQIGDDVRYGRISLLRRMVDTSSPLNLQEIGMMRFTVYLSDLFESVNSGKIGSGTSLYIANEAGDIYHSSGGWTDGKDVAEAKRQGDPLVIEQTLPWLGWRLIAIVPNQLLEQNTAKVTRMTWMIGSLSFLIISFIAWFVGRFFSRRISKLLFVLESFRRGDYHKRFRYRGNDEFAIIAQAINQLGEQTESLIKEVYVTNLKKKEAELESLQAQINPHFLYNTLSSISRLAKFGEVDKQHQMIMNLAKFYRLSLNNGQTIITIASEVEQVQAYLNIQLIKYGDRVQAEFRIDPSIVNLTTIKLILQPFVENVLEHAWRGDRIHLRIEGQLEEGRVVFRIIDDGIGMPRHALQSLFQEQAQEKRGYGIRNVHERIQLYYGKPYGVLIHSRSGIGTTVVVTIPAQGAARP</sequence>
<organism evidence="15 16">
    <name type="scientific">Paenibacillus thailandensis</name>
    <dbReference type="NCBI Taxonomy" id="393250"/>
    <lineage>
        <taxon>Bacteria</taxon>
        <taxon>Bacillati</taxon>
        <taxon>Bacillota</taxon>
        <taxon>Bacilli</taxon>
        <taxon>Bacillales</taxon>
        <taxon>Paenibacillaceae</taxon>
        <taxon>Paenibacillus</taxon>
    </lineage>
</organism>
<dbReference type="Pfam" id="PF02518">
    <property type="entry name" value="HATPase_c"/>
    <property type="match status" value="1"/>
</dbReference>
<protein>
    <recommendedName>
        <fullName evidence="3">histidine kinase</fullName>
        <ecNumber evidence="3">2.7.13.3</ecNumber>
    </recommendedName>
</protein>
<dbReference type="InterPro" id="IPR003660">
    <property type="entry name" value="HAMP_dom"/>
</dbReference>
<dbReference type="SUPFAM" id="SSF55874">
    <property type="entry name" value="ATPase domain of HSP90 chaperone/DNA topoisomerase II/histidine kinase"/>
    <property type="match status" value="1"/>
</dbReference>
<dbReference type="Gene3D" id="3.30.565.10">
    <property type="entry name" value="Histidine kinase-like ATPase, C-terminal domain"/>
    <property type="match status" value="1"/>
</dbReference>
<name>A0ABW5QRK1_9BACL</name>
<evidence type="ECO:0000256" key="6">
    <source>
        <dbReference type="ARBA" id="ARBA00022679"/>
    </source>
</evidence>
<dbReference type="SMART" id="SM00387">
    <property type="entry name" value="HATPase_c"/>
    <property type="match status" value="1"/>
</dbReference>
<keyword evidence="4" id="KW-1003">Cell membrane</keyword>
<dbReference type="Pfam" id="PF06580">
    <property type="entry name" value="His_kinase"/>
    <property type="match status" value="1"/>
</dbReference>
<keyword evidence="11 12" id="KW-0472">Membrane</keyword>
<proteinExistence type="predicted"/>
<dbReference type="InterPro" id="IPR036890">
    <property type="entry name" value="HATPase_C_sf"/>
</dbReference>
<evidence type="ECO:0000256" key="5">
    <source>
        <dbReference type="ARBA" id="ARBA00022553"/>
    </source>
</evidence>
<dbReference type="InterPro" id="IPR010559">
    <property type="entry name" value="Sig_transdc_His_kin_internal"/>
</dbReference>
<feature type="domain" description="Histidine kinase" evidence="13">
    <location>
        <begin position="483"/>
        <end position="586"/>
    </location>
</feature>
<feature type="transmembrane region" description="Helical" evidence="12">
    <location>
        <begin position="303"/>
        <end position="323"/>
    </location>
</feature>
<dbReference type="RefSeq" id="WP_379268558.1">
    <property type="nucleotide sequence ID" value="NZ_JBHUGT010000026.1"/>
</dbReference>
<evidence type="ECO:0000256" key="10">
    <source>
        <dbReference type="ARBA" id="ARBA00023012"/>
    </source>
</evidence>
<evidence type="ECO:0000256" key="12">
    <source>
        <dbReference type="SAM" id="Phobius"/>
    </source>
</evidence>
<gene>
    <name evidence="15" type="ORF">ACFSW5_00475</name>
</gene>
<keyword evidence="5" id="KW-0597">Phosphoprotein</keyword>
<dbReference type="CDD" id="cd06225">
    <property type="entry name" value="HAMP"/>
    <property type="match status" value="1"/>
</dbReference>
<keyword evidence="6 15" id="KW-0808">Transferase</keyword>
<dbReference type="Gene3D" id="6.10.340.10">
    <property type="match status" value="1"/>
</dbReference>
<evidence type="ECO:0000256" key="9">
    <source>
        <dbReference type="ARBA" id="ARBA00022840"/>
    </source>
</evidence>
<comment type="catalytic activity">
    <reaction evidence="1">
        <text>ATP + protein L-histidine = ADP + protein N-phospho-L-histidine.</text>
        <dbReference type="EC" id="2.7.13.3"/>
    </reaction>
</comment>
<evidence type="ECO:0000256" key="8">
    <source>
        <dbReference type="ARBA" id="ARBA00022777"/>
    </source>
</evidence>
<keyword evidence="9" id="KW-0067">ATP-binding</keyword>
<dbReference type="EMBL" id="JBHUMY010000001">
    <property type="protein sequence ID" value="MFD2658735.1"/>
    <property type="molecule type" value="Genomic_DNA"/>
</dbReference>
<dbReference type="PANTHER" id="PTHR34220:SF7">
    <property type="entry name" value="SENSOR HISTIDINE KINASE YPDA"/>
    <property type="match status" value="1"/>
</dbReference>
<keyword evidence="12" id="KW-0812">Transmembrane</keyword>
<evidence type="ECO:0000256" key="4">
    <source>
        <dbReference type="ARBA" id="ARBA00022475"/>
    </source>
</evidence>
<dbReference type="PROSITE" id="PS50109">
    <property type="entry name" value="HIS_KIN"/>
    <property type="match status" value="1"/>
</dbReference>
<feature type="transmembrane region" description="Helical" evidence="12">
    <location>
        <begin position="20"/>
        <end position="41"/>
    </location>
</feature>
<keyword evidence="16" id="KW-1185">Reference proteome</keyword>
<dbReference type="InterPro" id="IPR005467">
    <property type="entry name" value="His_kinase_dom"/>
</dbReference>
<dbReference type="PANTHER" id="PTHR34220">
    <property type="entry name" value="SENSOR HISTIDINE KINASE YPDA"/>
    <property type="match status" value="1"/>
</dbReference>
<dbReference type="GO" id="GO:0004673">
    <property type="term" value="F:protein histidine kinase activity"/>
    <property type="evidence" value="ECO:0007669"/>
    <property type="project" value="UniProtKB-EC"/>
</dbReference>
<accession>A0ABW5QRK1</accession>
<evidence type="ECO:0000259" key="14">
    <source>
        <dbReference type="PROSITE" id="PS50885"/>
    </source>
</evidence>
<evidence type="ECO:0000313" key="15">
    <source>
        <dbReference type="EMBL" id="MFD2658735.1"/>
    </source>
</evidence>
<keyword evidence="12" id="KW-1133">Transmembrane helix</keyword>
<evidence type="ECO:0000313" key="16">
    <source>
        <dbReference type="Proteomes" id="UP001597493"/>
    </source>
</evidence>